<dbReference type="InterPro" id="IPR046346">
    <property type="entry name" value="Aminoacid_DH-like_N_sf"/>
</dbReference>
<dbReference type="Pfam" id="PF21074">
    <property type="entry name" value="GDH_C"/>
    <property type="match status" value="1"/>
</dbReference>
<evidence type="ECO:0000259" key="3">
    <source>
        <dbReference type="Pfam" id="PF21074"/>
    </source>
</evidence>
<feature type="domain" description="NAD-glutamate dehydrogenase ACT3" evidence="6">
    <location>
        <begin position="555"/>
        <end position="632"/>
    </location>
</feature>
<dbReference type="PANTHER" id="PTHR43403:SF1">
    <property type="entry name" value="NAD-SPECIFIC GLUTAMATE DEHYDROGENASE"/>
    <property type="match status" value="1"/>
</dbReference>
<dbReference type="EC" id="1.4.1.2" evidence="7"/>
<dbReference type="InterPro" id="IPR049056">
    <property type="entry name" value="NAD_Glu_DH_HM3"/>
</dbReference>
<keyword evidence="8" id="KW-1185">Reference proteome</keyword>
<feature type="domain" description="NAD-glutamate dehydrogenase ACT2" evidence="5">
    <location>
        <begin position="408"/>
        <end position="496"/>
    </location>
</feature>
<dbReference type="Pfam" id="PF21077">
    <property type="entry name" value="GDH_ACT3"/>
    <property type="match status" value="1"/>
</dbReference>
<reference evidence="7 8" key="1">
    <citation type="submission" date="2024-01" db="EMBL/GenBank/DDBJ databases">
        <title>Multi-omics insights into the function and evolution of sodium benzoate biodegradation pathways in Benzoatithermus flavus gen. nov., sp. nov. from hot spring.</title>
        <authorList>
            <person name="Hu C.-J."/>
            <person name="Li W.-J."/>
        </authorList>
    </citation>
    <scope>NUCLEOTIDE SEQUENCE [LARGE SCALE GENOMIC DNA]</scope>
    <source>
        <strain evidence="7 8">SYSU G07066</strain>
    </source>
</reference>
<dbReference type="Pfam" id="PF21073">
    <property type="entry name" value="GDH_HM1"/>
    <property type="match status" value="1"/>
</dbReference>
<evidence type="ECO:0000259" key="4">
    <source>
        <dbReference type="Pfam" id="PF21075"/>
    </source>
</evidence>
<keyword evidence="1 7" id="KW-0560">Oxidoreductase</keyword>
<dbReference type="Proteomes" id="UP001375743">
    <property type="component" value="Unassembled WGS sequence"/>
</dbReference>
<sequence>MLARAEERKAEIIDGLAAQLSTRLTGEEAALAERFVRAYFRDVAPEDLAERDPLDLYGAALAQLRFSQERQPGQVKLRVYNPRLEQHGWQSTHTIVEIINDDMPFLVDSVSMELNRHGLGIHLVIHPVLAVRRDERGRLLDLGLPSEVGNGLRESFMHVEVDRQSDPEVLAAIERDLCRVLADVRHAVEDWRAMRDKVDEVIRELRTGAAGVPAEELEEIEAFLRWIADDNFTFLGYSAYALEQHGSDVQLRRVKGTSLGIMRGKDDGELSASFGSLPSEVRERARQATSPLIITKANTRSTVHRSTYLDFIGIKRFAPDGTVTGEHRFLGLLTSAAYNTNPRLIPLLRRKVERILARSGFSRTGHAGKALLHILETYPRDELLQTSEDELFKIVMGILQLQDRQRLRLFIRTDPFGRFVSCLVFVPRDRYNTLFRERVQHLLEQAFRASESEFQALLSESNLARLLFTLKTPHGIPADLDTDALERRLIEASRSWVDRLREALLEAAGEETGNRLFELYGRAFPASYQERVDARAAVPDIRSIDRLSRADGAALALTLYRRLEDPPEMLRFKLIRRDQPVLLSDVLPILENMGLRVLTEEPSTIRAADGRLYALHDFGLRPVAGGTVDVDAVREHFQDLFLAVWSDRLENDGFNRLVLAAGLGVREIVILRAYCKYILQIGTPFSQAYIEQTLIANPALARDLVRLFDLRFNPSPEVENRLELQQELEALVLDRLNRVSSLDQDRILRRYLELIRSTLRTNAWQRDPVTGLAKDYVSFKFDPRRIPGLPAPRPAFEIFVYAPYVEGVHLRGGKVARGGLRWSDRREDFRTEILGLMKAQMVKNAVIVPVGAKGGFVVKRPPASGDRAALQEEGIRCYKTLLRGLLDITDNQLPSGIVPPPEVVRYDTDDPYLVVAADKGTATFSDIANGISREYGFWLDDAFASGGSAGYDHKAMGITAKGAWESVKRHFRELGLDPQQDPFTVIGIGDMSGDVFGNGMLLSDRIKLVAAFDHRHIFVDPDPDPARSYEERKRLFALPRSSWDDYDRSVMSAGGGVWPRTAKAIPVSPAMRRALGIEGEAATLTPNELMSAILKAPVDLFWNGGIGTFVKAASESHADAQDRLNDAIRVNGEDLRCRVVAEGGNLGFTQKGRVEFALRGGRINTDFIDNSAGVDCSDHEVNIKILLGEVVRAGDLTMKQRDELLEAMTDEVAELVLRDNVLQNLALSITEALGLDLLDAEIRLMRRLEAQGRLDRELERLPGDAELAERRKIGRGLTRPEQAVLLAYAKMTLYEDLLGTELPDRAYLAQDIAKYFPRPLRRRFAAEIERHRLKREIVATWIANSVVNRGLAVFVAELEDETGGTLEDVMLSYVAARDAFNLLQVWGAIEAVPATVPAALQTRMFVAARDVLLRGTRWFMTQSSRPLRIRDTVSRFRPGIAVIMRHLDRVVSGSHASGIAAAAADYVAAGVEPELARTIAGLPHLLSACDIVWVCWPEAEAVPADERLLAAARVHFALDAALDLPWLKRCIQTAPRRDRWDRLALTGLEDDLSGVLRGLTAAALAADVAREDAAATAEGVGRWLEAHLLGLARYRELVRELQETPAPDLAMLTVAVRSLGELLPRRAPV</sequence>
<gene>
    <name evidence="7" type="ORF">U1T56_18355</name>
</gene>
<dbReference type="EMBL" id="JBBLZC010000022">
    <property type="protein sequence ID" value="MEK0085119.1"/>
    <property type="molecule type" value="Genomic_DNA"/>
</dbReference>
<evidence type="ECO:0000313" key="8">
    <source>
        <dbReference type="Proteomes" id="UP001375743"/>
    </source>
</evidence>
<dbReference type="InterPro" id="IPR049059">
    <property type="entry name" value="NAD_Glu_DH_HM1"/>
</dbReference>
<evidence type="ECO:0000259" key="5">
    <source>
        <dbReference type="Pfam" id="PF21076"/>
    </source>
</evidence>
<dbReference type="InterPro" id="IPR007780">
    <property type="entry name" value="NAD_Glu_DH_bac"/>
</dbReference>
<dbReference type="InterPro" id="IPR049064">
    <property type="entry name" value="NAD_Glu_DH_ACT3"/>
</dbReference>
<dbReference type="Pfam" id="PF21076">
    <property type="entry name" value="GDH_ACT2"/>
    <property type="match status" value="1"/>
</dbReference>
<dbReference type="InterPro" id="IPR028971">
    <property type="entry name" value="NAD-GDH_cat"/>
</dbReference>
<dbReference type="SUPFAM" id="SSF53223">
    <property type="entry name" value="Aminoacid dehydrogenase-like, N-terminal domain"/>
    <property type="match status" value="1"/>
</dbReference>
<feature type="domain" description="NAD-specific glutamate dehydrogenase C-terminal" evidence="3">
    <location>
        <begin position="1274"/>
        <end position="1620"/>
    </location>
</feature>
<dbReference type="Gene3D" id="3.40.50.720">
    <property type="entry name" value="NAD(P)-binding Rossmann-like Domain"/>
    <property type="match status" value="1"/>
</dbReference>
<evidence type="ECO:0000256" key="1">
    <source>
        <dbReference type="ARBA" id="ARBA00023002"/>
    </source>
</evidence>
<dbReference type="SUPFAM" id="SSF51735">
    <property type="entry name" value="NAD(P)-binding Rossmann-fold domains"/>
    <property type="match status" value="1"/>
</dbReference>
<dbReference type="InterPro" id="IPR048381">
    <property type="entry name" value="GDH_C"/>
</dbReference>
<comment type="caution">
    <text evidence="7">The sequence shown here is derived from an EMBL/GenBank/DDBJ whole genome shotgun (WGS) entry which is preliminary data.</text>
</comment>
<name>A0ABU8XVL9_9PROT</name>
<protein>
    <submittedName>
        <fullName evidence="7">NAD-glutamate dehydrogenase</fullName>
        <ecNumber evidence="7">1.4.1.2</ecNumber>
    </submittedName>
</protein>
<organism evidence="7 8">
    <name type="scientific">Benzoatithermus flavus</name>
    <dbReference type="NCBI Taxonomy" id="3108223"/>
    <lineage>
        <taxon>Bacteria</taxon>
        <taxon>Pseudomonadati</taxon>
        <taxon>Pseudomonadota</taxon>
        <taxon>Alphaproteobacteria</taxon>
        <taxon>Geminicoccales</taxon>
        <taxon>Geminicoccaceae</taxon>
        <taxon>Benzoatithermus</taxon>
    </lineage>
</organism>
<accession>A0ABU8XVL9</accession>
<evidence type="ECO:0000259" key="6">
    <source>
        <dbReference type="Pfam" id="PF21077"/>
    </source>
</evidence>
<dbReference type="RefSeq" id="WP_418160968.1">
    <property type="nucleotide sequence ID" value="NZ_JBBLZC010000022.1"/>
</dbReference>
<dbReference type="InterPro" id="IPR036291">
    <property type="entry name" value="NAD(P)-bd_dom_sf"/>
</dbReference>
<dbReference type="PIRSF" id="PIRSF036761">
    <property type="entry name" value="GDH_Mll4104"/>
    <property type="match status" value="1"/>
</dbReference>
<dbReference type="Pfam" id="PF05088">
    <property type="entry name" value="Bac_GDH_CD"/>
    <property type="match status" value="1"/>
</dbReference>
<feature type="domain" description="NAD-glutamate dehydrogenase catalytic" evidence="2">
    <location>
        <begin position="733"/>
        <end position="1229"/>
    </location>
</feature>
<dbReference type="PANTHER" id="PTHR43403">
    <property type="entry name" value="NAD-SPECIFIC GLUTAMATE DEHYDROGENASE"/>
    <property type="match status" value="1"/>
</dbReference>
<dbReference type="Pfam" id="PF21078">
    <property type="entry name" value="GDH_HM3"/>
    <property type="match status" value="1"/>
</dbReference>
<feature type="domain" description="NAD-glutamate dehydrogenase N-terminal ACT1" evidence="4">
    <location>
        <begin position="35"/>
        <end position="177"/>
    </location>
</feature>
<proteinExistence type="predicted"/>
<dbReference type="InterPro" id="IPR049058">
    <property type="entry name" value="NAD_Glu_DH_HM2"/>
</dbReference>
<dbReference type="InterPro" id="IPR024727">
    <property type="entry name" value="NAD_Glu_DH_N_ACT1"/>
</dbReference>
<dbReference type="GO" id="GO:0004352">
    <property type="term" value="F:glutamate dehydrogenase (NAD+) activity"/>
    <property type="evidence" value="ECO:0007669"/>
    <property type="project" value="UniProtKB-EC"/>
</dbReference>
<dbReference type="Pfam" id="PF21079">
    <property type="entry name" value="GDH_HM2"/>
    <property type="match status" value="1"/>
</dbReference>
<evidence type="ECO:0000313" key="7">
    <source>
        <dbReference type="EMBL" id="MEK0085119.1"/>
    </source>
</evidence>
<evidence type="ECO:0000259" key="2">
    <source>
        <dbReference type="Pfam" id="PF05088"/>
    </source>
</evidence>
<dbReference type="InterPro" id="IPR049062">
    <property type="entry name" value="NAD_Glu_DH_ACT2"/>
</dbReference>
<dbReference type="Pfam" id="PF21075">
    <property type="entry name" value="GDH_ACT1"/>
    <property type="match status" value="1"/>
</dbReference>